<evidence type="ECO:0000313" key="1">
    <source>
        <dbReference type="EMBL" id="ABU57987.1"/>
    </source>
</evidence>
<dbReference type="KEGG" id="rca:Rcas_1897"/>
<dbReference type="HOGENOM" id="CLU_1446619_0_0_0"/>
<gene>
    <name evidence="1" type="ordered locus">Rcas_1897</name>
</gene>
<dbReference type="Proteomes" id="UP000000263">
    <property type="component" value="Chromosome"/>
</dbReference>
<protein>
    <submittedName>
        <fullName evidence="1">Uncharacterized protein</fullName>
    </submittedName>
</protein>
<proteinExistence type="predicted"/>
<keyword evidence="2" id="KW-1185">Reference proteome</keyword>
<accession>A7NKG7</accession>
<name>A7NKG7_ROSCS</name>
<dbReference type="RefSeq" id="WP_012120412.1">
    <property type="nucleotide sequence ID" value="NC_009767.1"/>
</dbReference>
<reference evidence="1 2" key="1">
    <citation type="submission" date="2007-08" db="EMBL/GenBank/DDBJ databases">
        <title>Complete sequence of Roseiflexus castenholzii DSM 13941.</title>
        <authorList>
            <consortium name="US DOE Joint Genome Institute"/>
            <person name="Copeland A."/>
            <person name="Lucas S."/>
            <person name="Lapidus A."/>
            <person name="Barry K."/>
            <person name="Glavina del Rio T."/>
            <person name="Dalin E."/>
            <person name="Tice H."/>
            <person name="Pitluck S."/>
            <person name="Thompson L.S."/>
            <person name="Brettin T."/>
            <person name="Bruce D."/>
            <person name="Detter J.C."/>
            <person name="Han C."/>
            <person name="Tapia R."/>
            <person name="Schmutz J."/>
            <person name="Larimer F."/>
            <person name="Land M."/>
            <person name="Hauser L."/>
            <person name="Kyrpides N."/>
            <person name="Mikhailova N."/>
            <person name="Bryant D.A."/>
            <person name="Hanada S."/>
            <person name="Tsukatani Y."/>
            <person name="Richardson P."/>
        </authorList>
    </citation>
    <scope>NUCLEOTIDE SEQUENCE [LARGE SCALE GENOMIC DNA]</scope>
    <source>
        <strain evidence="2">DSM 13941 / HLO8</strain>
    </source>
</reference>
<sequence>MRFRLLLAGVGLALVGVLVAAFGLINWSSATGTREAQMRAEQVWYAQPRHHYRMLIRQRTRTGVCEQDLEIRDERVQTVHLNQCAQPPIWTVPRLFSWVKQLGHPSGLCYPSSLQCTCRVSTHLEVTFDPQSGYPAQVRYEWGLRPNWENVDYWQSLVFRSDRIDCARRTHGGGAVELTVVAFTPLP</sequence>
<dbReference type="EMBL" id="CP000804">
    <property type="protein sequence ID" value="ABU57987.1"/>
    <property type="molecule type" value="Genomic_DNA"/>
</dbReference>
<evidence type="ECO:0000313" key="2">
    <source>
        <dbReference type="Proteomes" id="UP000000263"/>
    </source>
</evidence>
<dbReference type="OrthoDB" id="486431at2"/>
<organism evidence="1 2">
    <name type="scientific">Roseiflexus castenholzii (strain DSM 13941 / HLO8)</name>
    <dbReference type="NCBI Taxonomy" id="383372"/>
    <lineage>
        <taxon>Bacteria</taxon>
        <taxon>Bacillati</taxon>
        <taxon>Chloroflexota</taxon>
        <taxon>Chloroflexia</taxon>
        <taxon>Chloroflexales</taxon>
        <taxon>Roseiflexineae</taxon>
        <taxon>Roseiflexaceae</taxon>
        <taxon>Roseiflexus</taxon>
    </lineage>
</organism>
<dbReference type="AlphaFoldDB" id="A7NKG7"/>